<gene>
    <name evidence="9" type="ORF">CDV26_08330</name>
</gene>
<dbReference type="EMBL" id="CP022132">
    <property type="protein sequence ID" value="ASG68395.1"/>
    <property type="molecule type" value="Genomic_DNA"/>
</dbReference>
<evidence type="ECO:0000313" key="9">
    <source>
        <dbReference type="EMBL" id="ASG68395.1"/>
    </source>
</evidence>
<dbReference type="Pfam" id="PF13177">
    <property type="entry name" value="DNA_pol3_delta2"/>
    <property type="match status" value="1"/>
</dbReference>
<accession>A0ABM6M0I0</accession>
<sequence length="303" mass="35570">MFSLNTHQKILDNFLEQKSKHMLHHAFIFRVKDAVLLDSFMNSLCQVLLAQKIDDHNESPYITIANSENNEIRVSEVKKIIKNCELTAHNNLAKIIIIPELDFLNESATNAILKTLEEPAENTFFLMFTRNYSNILATVKSRSLVYDINFSEDDKYNYLKYTFNMSKDAIEKSLLMARDDINVIAKIKLDKHFWQVRNSLMRVLVNQLNSNVFLKEANPNFKDVLYWLTSLIVDVYYYKLNDQTQNVANYDKLAVVKYLATKFTEDEIYKLYQKTLEANSYFLNFKNVDKELVLENLILKIIK</sequence>
<evidence type="ECO:0000313" key="10">
    <source>
        <dbReference type="Proteomes" id="UP000249910"/>
    </source>
</evidence>
<feature type="domain" description="DNA polymerase III delta subunit C-terminal" evidence="8">
    <location>
        <begin position="192"/>
        <end position="301"/>
    </location>
</feature>
<evidence type="ECO:0000256" key="1">
    <source>
        <dbReference type="ARBA" id="ARBA00012417"/>
    </source>
</evidence>
<dbReference type="InterPro" id="IPR015199">
    <property type="entry name" value="DNA_pol_III_delta_C"/>
</dbReference>
<keyword evidence="4" id="KW-0548">Nucleotidyltransferase</keyword>
<dbReference type="PANTHER" id="PTHR11669:SF8">
    <property type="entry name" value="DNA POLYMERASE III SUBUNIT DELTA"/>
    <property type="match status" value="1"/>
</dbReference>
<dbReference type="SUPFAM" id="SSF48019">
    <property type="entry name" value="post-AAA+ oligomerization domain-like"/>
    <property type="match status" value="1"/>
</dbReference>
<dbReference type="Proteomes" id="UP000249910">
    <property type="component" value="Chromosome"/>
</dbReference>
<protein>
    <recommendedName>
        <fullName evidence="2">DNA polymerase III subunit delta'</fullName>
        <ecNumber evidence="1">2.7.7.7</ecNumber>
    </recommendedName>
</protein>
<dbReference type="Pfam" id="PF09115">
    <property type="entry name" value="DNApol3-delta_C"/>
    <property type="match status" value="1"/>
</dbReference>
<keyword evidence="3" id="KW-0808">Transferase</keyword>
<keyword evidence="6" id="KW-0239">DNA-directed DNA polymerase</keyword>
<comment type="catalytic activity">
    <reaction evidence="7">
        <text>DNA(n) + a 2'-deoxyribonucleoside 5'-triphosphate = DNA(n+1) + diphosphate</text>
        <dbReference type="Rhea" id="RHEA:22508"/>
        <dbReference type="Rhea" id="RHEA-COMP:17339"/>
        <dbReference type="Rhea" id="RHEA-COMP:17340"/>
        <dbReference type="ChEBI" id="CHEBI:33019"/>
        <dbReference type="ChEBI" id="CHEBI:61560"/>
        <dbReference type="ChEBI" id="CHEBI:173112"/>
        <dbReference type="EC" id="2.7.7.7"/>
    </reaction>
</comment>
<dbReference type="SUPFAM" id="SSF52540">
    <property type="entry name" value="P-loop containing nucleoside triphosphate hydrolases"/>
    <property type="match status" value="1"/>
</dbReference>
<dbReference type="InterPro" id="IPR050238">
    <property type="entry name" value="DNA_Rep/Repair_Clamp_Loader"/>
</dbReference>
<dbReference type="RefSeq" id="WP_088772883.1">
    <property type="nucleotide sequence ID" value="NZ_AP023082.1"/>
</dbReference>
<dbReference type="EC" id="2.7.7.7" evidence="1"/>
<dbReference type="InterPro" id="IPR008921">
    <property type="entry name" value="DNA_pol3_clamp-load_cplx_C"/>
</dbReference>
<keyword evidence="5" id="KW-0235">DNA replication</keyword>
<evidence type="ECO:0000256" key="2">
    <source>
        <dbReference type="ARBA" id="ARBA00014363"/>
    </source>
</evidence>
<evidence type="ECO:0000256" key="3">
    <source>
        <dbReference type="ARBA" id="ARBA00022679"/>
    </source>
</evidence>
<name>A0ABM6M0I0_9GAMM</name>
<evidence type="ECO:0000256" key="5">
    <source>
        <dbReference type="ARBA" id="ARBA00022705"/>
    </source>
</evidence>
<organism evidence="9 10">
    <name type="scientific">Francisella halioticida</name>
    <dbReference type="NCBI Taxonomy" id="549298"/>
    <lineage>
        <taxon>Bacteria</taxon>
        <taxon>Pseudomonadati</taxon>
        <taxon>Pseudomonadota</taxon>
        <taxon>Gammaproteobacteria</taxon>
        <taxon>Thiotrichales</taxon>
        <taxon>Francisellaceae</taxon>
        <taxon>Francisella</taxon>
    </lineage>
</organism>
<dbReference type="Gene3D" id="3.40.50.300">
    <property type="entry name" value="P-loop containing nucleotide triphosphate hydrolases"/>
    <property type="match status" value="1"/>
</dbReference>
<dbReference type="Gene3D" id="1.20.272.10">
    <property type="match status" value="1"/>
</dbReference>
<dbReference type="PANTHER" id="PTHR11669">
    <property type="entry name" value="REPLICATION FACTOR C / DNA POLYMERASE III GAMMA-TAU SUBUNIT"/>
    <property type="match status" value="1"/>
</dbReference>
<evidence type="ECO:0000259" key="8">
    <source>
        <dbReference type="Pfam" id="PF09115"/>
    </source>
</evidence>
<proteinExistence type="predicted"/>
<evidence type="ECO:0000256" key="4">
    <source>
        <dbReference type="ARBA" id="ARBA00022695"/>
    </source>
</evidence>
<reference evidence="9 10" key="1">
    <citation type="submission" date="2017-06" db="EMBL/GenBank/DDBJ databases">
        <title>Complete genome of Francisella halioticida.</title>
        <authorList>
            <person name="Sjodin A."/>
        </authorList>
    </citation>
    <scope>NUCLEOTIDE SEQUENCE [LARGE SCALE GENOMIC DNA]</scope>
    <source>
        <strain evidence="9 10">DSM 23729</strain>
    </source>
</reference>
<evidence type="ECO:0000256" key="6">
    <source>
        <dbReference type="ARBA" id="ARBA00022932"/>
    </source>
</evidence>
<keyword evidence="10" id="KW-1185">Reference proteome</keyword>
<dbReference type="InterPro" id="IPR027417">
    <property type="entry name" value="P-loop_NTPase"/>
</dbReference>
<evidence type="ECO:0000256" key="7">
    <source>
        <dbReference type="ARBA" id="ARBA00049244"/>
    </source>
</evidence>